<dbReference type="EnsemblBacteria" id="CAD77009">
    <property type="protein sequence ID" value="CAD77009"/>
    <property type="gene ID" value="RB10820"/>
</dbReference>
<dbReference type="OrthoDB" id="9799230at2"/>
<dbReference type="PANTHER" id="PTHR24104">
    <property type="entry name" value="E3 UBIQUITIN-PROTEIN LIGASE NHLRC1-RELATED"/>
    <property type="match status" value="1"/>
</dbReference>
<feature type="repeat" description="NHL" evidence="2">
    <location>
        <begin position="262"/>
        <end position="301"/>
    </location>
</feature>
<feature type="repeat" description="NHL" evidence="2">
    <location>
        <begin position="309"/>
        <end position="348"/>
    </location>
</feature>
<dbReference type="eggNOG" id="COG3391">
    <property type="taxonomic scope" value="Bacteria"/>
</dbReference>
<keyword evidence="5" id="KW-1185">Reference proteome</keyword>
<dbReference type="Pfam" id="PF08450">
    <property type="entry name" value="SGL"/>
    <property type="match status" value="1"/>
</dbReference>
<evidence type="ECO:0000256" key="2">
    <source>
        <dbReference type="PROSITE-ProRule" id="PRU00504"/>
    </source>
</evidence>
<dbReference type="InterPro" id="IPR001258">
    <property type="entry name" value="NHL_repeat"/>
</dbReference>
<dbReference type="Proteomes" id="UP000001025">
    <property type="component" value="Chromosome"/>
</dbReference>
<dbReference type="InParanoid" id="Q7UK72"/>
<dbReference type="InterPro" id="IPR050952">
    <property type="entry name" value="TRIM-NHL_E3_ligases"/>
</dbReference>
<dbReference type="GO" id="GO:0008270">
    <property type="term" value="F:zinc ion binding"/>
    <property type="evidence" value="ECO:0007669"/>
    <property type="project" value="UniProtKB-KW"/>
</dbReference>
<dbReference type="SUPFAM" id="SSF63829">
    <property type="entry name" value="Calcium-dependent phosphotriesterase"/>
    <property type="match status" value="1"/>
</dbReference>
<organism evidence="4 5">
    <name type="scientific">Rhodopirellula baltica (strain DSM 10527 / NCIMB 13988 / SH1)</name>
    <dbReference type="NCBI Taxonomy" id="243090"/>
    <lineage>
        <taxon>Bacteria</taxon>
        <taxon>Pseudomonadati</taxon>
        <taxon>Planctomycetota</taxon>
        <taxon>Planctomycetia</taxon>
        <taxon>Pirellulales</taxon>
        <taxon>Pirellulaceae</taxon>
        <taxon>Rhodopirellula</taxon>
    </lineage>
</organism>
<dbReference type="Pfam" id="PF01436">
    <property type="entry name" value="NHL"/>
    <property type="match status" value="1"/>
</dbReference>
<dbReference type="HOGENOM" id="CLU_008645_2_2_0"/>
<dbReference type="STRING" id="243090.RB10820"/>
<accession>Q7UK72</accession>
<proteinExistence type="predicted"/>
<protein>
    <submittedName>
        <fullName evidence="4">Ring finger protein HAC1</fullName>
    </submittedName>
</protein>
<evidence type="ECO:0000259" key="3">
    <source>
        <dbReference type="Pfam" id="PF08450"/>
    </source>
</evidence>
<dbReference type="CDD" id="cd14956">
    <property type="entry name" value="NHL_like_3"/>
    <property type="match status" value="1"/>
</dbReference>
<gene>
    <name evidence="4" type="ordered locus">RB10820</name>
</gene>
<feature type="domain" description="SMP-30/Gluconolactonase/LRE-like region" evidence="3">
    <location>
        <begin position="232"/>
        <end position="312"/>
    </location>
</feature>
<evidence type="ECO:0000313" key="5">
    <source>
        <dbReference type="Proteomes" id="UP000001025"/>
    </source>
</evidence>
<evidence type="ECO:0000256" key="1">
    <source>
        <dbReference type="ARBA" id="ARBA00022737"/>
    </source>
</evidence>
<name>Q7UK72_RHOBA</name>
<dbReference type="AlphaFoldDB" id="Q7UK72"/>
<dbReference type="PATRIC" id="fig|243090.15.peg.5224"/>
<sequence>MAACMRHVRRHVLQVGRMREPSQINPAESKPVDRRQACQRLMAGATSLMGLTTLNGCVASAFGGTPELVWGRRGFSDGRFLKPRAMAIDPDDQLYIVDTTGRIQVFDADGQHLRTWTTPETNNGRPTGMVFDGAKNRLLVADTHYYRMLAFTPTGELLPEDQIGGTSGNGAGEFAFVTDIAVDGDGCLYIGEYGASDRIQRFDPDGTFMAQWGGTGREVQHFVRPQSLVIHEKTLWIADACNHRVQRYDISTTEPRWIGSWGQEGKQLGDFYYPYGIAVDPDGTVLVCEFGNQRVQRLTPDGEPISSWGAPGHDPGQLYEPWGLVVDSRRRVHVLDSNNHRVQRFTLPG</sequence>
<dbReference type="InterPro" id="IPR011042">
    <property type="entry name" value="6-blade_b-propeller_TolB-like"/>
</dbReference>
<reference evidence="4 5" key="1">
    <citation type="journal article" date="2003" name="Proc. Natl. Acad. Sci. U.S.A.">
        <title>Complete genome sequence of the marine planctomycete Pirellula sp. strain 1.</title>
        <authorList>
            <person name="Gloeckner F.O."/>
            <person name="Kube M."/>
            <person name="Bauer M."/>
            <person name="Teeling H."/>
            <person name="Lombardot T."/>
            <person name="Ludwig W."/>
            <person name="Gade D."/>
            <person name="Beck A."/>
            <person name="Borzym K."/>
            <person name="Heitmann K."/>
            <person name="Rabus R."/>
            <person name="Schlesner H."/>
            <person name="Amann R."/>
            <person name="Reinhardt R."/>
        </authorList>
    </citation>
    <scope>NUCLEOTIDE SEQUENCE [LARGE SCALE GENOMIC DNA]</scope>
    <source>
        <strain evidence="5">DSM 10527 / NCIMB 13988 / SH1</strain>
    </source>
</reference>
<dbReference type="InterPro" id="IPR013658">
    <property type="entry name" value="SGL"/>
</dbReference>
<dbReference type="PANTHER" id="PTHR24104:SF25">
    <property type="entry name" value="PROTEIN LIN-41"/>
    <property type="match status" value="1"/>
</dbReference>
<dbReference type="Gene3D" id="2.120.10.30">
    <property type="entry name" value="TolB, C-terminal domain"/>
    <property type="match status" value="3"/>
</dbReference>
<dbReference type="KEGG" id="rba:RB10820"/>
<feature type="repeat" description="NHL" evidence="2">
    <location>
        <begin position="71"/>
        <end position="109"/>
    </location>
</feature>
<dbReference type="PROSITE" id="PS51125">
    <property type="entry name" value="NHL"/>
    <property type="match status" value="3"/>
</dbReference>
<keyword evidence="1" id="KW-0677">Repeat</keyword>
<dbReference type="EMBL" id="BX294152">
    <property type="protein sequence ID" value="CAD77009.1"/>
    <property type="molecule type" value="Genomic_DNA"/>
</dbReference>
<evidence type="ECO:0000313" key="4">
    <source>
        <dbReference type="EMBL" id="CAD77009.1"/>
    </source>
</evidence>